<feature type="compositionally biased region" description="Polar residues" evidence="1">
    <location>
        <begin position="305"/>
        <end position="318"/>
    </location>
</feature>
<feature type="region of interest" description="Disordered" evidence="1">
    <location>
        <begin position="1"/>
        <end position="22"/>
    </location>
</feature>
<organism evidence="2 3">
    <name type="scientific">Brassica napus</name>
    <name type="common">Rape</name>
    <dbReference type="NCBI Taxonomy" id="3708"/>
    <lineage>
        <taxon>Eukaryota</taxon>
        <taxon>Viridiplantae</taxon>
        <taxon>Streptophyta</taxon>
        <taxon>Embryophyta</taxon>
        <taxon>Tracheophyta</taxon>
        <taxon>Spermatophyta</taxon>
        <taxon>Magnoliopsida</taxon>
        <taxon>eudicotyledons</taxon>
        <taxon>Gunneridae</taxon>
        <taxon>Pentapetalae</taxon>
        <taxon>rosids</taxon>
        <taxon>malvids</taxon>
        <taxon>Brassicales</taxon>
        <taxon>Brassicaceae</taxon>
        <taxon>Brassiceae</taxon>
        <taxon>Brassica</taxon>
    </lineage>
</organism>
<evidence type="ECO:0000313" key="2">
    <source>
        <dbReference type="EMBL" id="KAH0898994.1"/>
    </source>
</evidence>
<accession>A0ABQ8B2G5</accession>
<proteinExistence type="predicted"/>
<evidence type="ECO:0000256" key="1">
    <source>
        <dbReference type="SAM" id="MobiDB-lite"/>
    </source>
</evidence>
<dbReference type="EMBL" id="JAGKQM010000012">
    <property type="protein sequence ID" value="KAH0898994.1"/>
    <property type="molecule type" value="Genomic_DNA"/>
</dbReference>
<keyword evidence="3" id="KW-1185">Reference proteome</keyword>
<comment type="caution">
    <text evidence="2">The sequence shown here is derived from an EMBL/GenBank/DDBJ whole genome shotgun (WGS) entry which is preliminary data.</text>
</comment>
<gene>
    <name evidence="2" type="ORF">HID58_048562</name>
</gene>
<protein>
    <submittedName>
        <fullName evidence="2">Uncharacterized protein</fullName>
    </submittedName>
</protein>
<dbReference type="Proteomes" id="UP000824890">
    <property type="component" value="Unassembled WGS sequence"/>
</dbReference>
<sequence>MKTGTSSTPKSETLSSGSDTRIATSSGSSYFFLQTATSSAPITEGGPIGRYRLPPTGEALLATIALGSFDLAARSREESEESIDSVGATLDLLDLTLLPMEEESGERPDSVFISRAEGRKDLKVGKREGENEDPSRDLEITRKLREGEKRKLKESGGIRGVESKTLETLYTRRGGKTTREYESRDRYRRAPPFLAKILDQNTGTIRIPLTISPAQGISAIRSPTLPPFLKAKDHSLKDPWILPARTLSSPHAVQNPELQPRHLQKIKETTTRLRSNTKESILTWQDQWNGVLPKANLLRISNPGYSPTAMTKSRNKGQTVGKKYSGRTQTLGSPIREHSRSPLKGTPTSVPGTELPSKNWKTSDKENLSYFRIWKSLT</sequence>
<reference evidence="2 3" key="1">
    <citation type="submission" date="2021-05" db="EMBL/GenBank/DDBJ databases">
        <title>Genome Assembly of Synthetic Allotetraploid Brassica napus Reveals Homoeologous Exchanges between Subgenomes.</title>
        <authorList>
            <person name="Davis J.T."/>
        </authorList>
    </citation>
    <scope>NUCLEOTIDE SEQUENCE [LARGE SCALE GENOMIC DNA]</scope>
    <source>
        <strain evidence="3">cv. Da-Ae</strain>
        <tissue evidence="2">Seedling</tissue>
    </source>
</reference>
<name>A0ABQ8B2G5_BRANA</name>
<evidence type="ECO:0000313" key="3">
    <source>
        <dbReference type="Proteomes" id="UP000824890"/>
    </source>
</evidence>
<feature type="region of interest" description="Disordered" evidence="1">
    <location>
        <begin position="305"/>
        <end position="361"/>
    </location>
</feature>